<dbReference type="NCBIfam" id="TIGR00416">
    <property type="entry name" value="sms"/>
    <property type="match status" value="1"/>
</dbReference>
<keyword evidence="5" id="KW-0378">Hydrolase</keyword>
<evidence type="ECO:0000256" key="9">
    <source>
        <dbReference type="ARBA" id="ARBA00023125"/>
    </source>
</evidence>
<dbReference type="InterPro" id="IPR014721">
    <property type="entry name" value="Ribsml_uS5_D2-typ_fold_subgr"/>
</dbReference>
<feature type="binding site" evidence="11">
    <location>
        <begin position="101"/>
        <end position="108"/>
    </location>
    <ligand>
        <name>ATP</name>
        <dbReference type="ChEBI" id="CHEBI:30616"/>
    </ligand>
</feature>
<dbReference type="InterPro" id="IPR020568">
    <property type="entry name" value="Ribosomal_Su5_D2-typ_SF"/>
</dbReference>
<evidence type="ECO:0000256" key="11">
    <source>
        <dbReference type="HAMAP-Rule" id="MF_01498"/>
    </source>
</evidence>
<gene>
    <name evidence="11 15" type="primary">radA</name>
    <name evidence="15" type="ORF">H8717_07540</name>
</gene>
<keyword evidence="7 11" id="KW-0067">ATP-binding</keyword>
<dbReference type="SUPFAM" id="SSF52540">
    <property type="entry name" value="P-loop containing nucleoside triphosphate hydrolases"/>
    <property type="match status" value="1"/>
</dbReference>
<dbReference type="PANTHER" id="PTHR32472">
    <property type="entry name" value="DNA REPAIR PROTEIN RADA"/>
    <property type="match status" value="1"/>
</dbReference>
<comment type="caution">
    <text evidence="15">The sequence shown here is derived from an EMBL/GenBank/DDBJ whole genome shotgun (WGS) entry which is preliminary data.</text>
</comment>
<dbReference type="InterPro" id="IPR041166">
    <property type="entry name" value="Rubredoxin_2"/>
</dbReference>
<accession>A0ABR7NIM3</accession>
<evidence type="ECO:0000256" key="10">
    <source>
        <dbReference type="ARBA" id="ARBA00023204"/>
    </source>
</evidence>
<dbReference type="SUPFAM" id="SSF54211">
    <property type="entry name" value="Ribosomal protein S5 domain 2-like"/>
    <property type="match status" value="1"/>
</dbReference>
<keyword evidence="4 13" id="KW-0863">Zinc-finger</keyword>
<dbReference type="Gene3D" id="3.30.230.10">
    <property type="match status" value="1"/>
</dbReference>
<feature type="region of interest" description="Lon-protease-like" evidence="11">
    <location>
        <begin position="356"/>
        <end position="460"/>
    </location>
</feature>
<evidence type="ECO:0000313" key="16">
    <source>
        <dbReference type="Proteomes" id="UP000658131"/>
    </source>
</evidence>
<dbReference type="Pfam" id="PF05362">
    <property type="entry name" value="Lon_C"/>
    <property type="match status" value="1"/>
</dbReference>
<keyword evidence="3 11" id="KW-0227">DNA damage</keyword>
<dbReference type="InterPro" id="IPR003593">
    <property type="entry name" value="AAA+_ATPase"/>
</dbReference>
<dbReference type="Pfam" id="PF18073">
    <property type="entry name" value="Zn_ribbon_LapB"/>
    <property type="match status" value="1"/>
</dbReference>
<name>A0ABR7NIM3_9FIRM</name>
<keyword evidence="9 11" id="KW-0238">DNA-binding</keyword>
<dbReference type="SMART" id="SM00382">
    <property type="entry name" value="AAA"/>
    <property type="match status" value="1"/>
</dbReference>
<evidence type="ECO:0000256" key="4">
    <source>
        <dbReference type="ARBA" id="ARBA00022771"/>
    </source>
</evidence>
<dbReference type="PRINTS" id="PR01874">
    <property type="entry name" value="DNAREPAIRADA"/>
</dbReference>
<dbReference type="Pfam" id="PF13481">
    <property type="entry name" value="AAA_25"/>
    <property type="match status" value="1"/>
</dbReference>
<evidence type="ECO:0000256" key="3">
    <source>
        <dbReference type="ARBA" id="ARBA00022763"/>
    </source>
</evidence>
<evidence type="ECO:0000256" key="1">
    <source>
        <dbReference type="ARBA" id="ARBA00022723"/>
    </source>
</evidence>
<comment type="similarity">
    <text evidence="11 13">Belongs to the RecA family. RadA subfamily.</text>
</comment>
<keyword evidence="2 11" id="KW-0547">Nucleotide-binding</keyword>
<evidence type="ECO:0000259" key="14">
    <source>
        <dbReference type="PROSITE" id="PS50162"/>
    </source>
</evidence>
<feature type="short sequence motif" description="RadA KNRFG motif" evidence="11">
    <location>
        <begin position="257"/>
        <end position="261"/>
    </location>
</feature>
<proteinExistence type="inferred from homology"/>
<dbReference type="InterPro" id="IPR004504">
    <property type="entry name" value="DNA_repair_RadA"/>
</dbReference>
<keyword evidence="16" id="KW-1185">Reference proteome</keyword>
<evidence type="ECO:0000256" key="2">
    <source>
        <dbReference type="ARBA" id="ARBA00022741"/>
    </source>
</evidence>
<evidence type="ECO:0000256" key="12">
    <source>
        <dbReference type="NCBIfam" id="TIGR00416"/>
    </source>
</evidence>
<comment type="function">
    <text evidence="13">DNA-dependent ATPase involved in processing of recombination intermediates, plays a role in repairing DNA breaks. Stimulates the branch migration of RecA-mediated strand transfer reactions, allowing the 3' invading strand to extend heteroduplex DNA faster. Binds ssDNA in the presence of ADP but not other nucleotides, has ATPase activity that is stimulated by ssDNA and various branched DNA structures, but inhibited by SSB. Does not have RecA's homology-searching function.</text>
</comment>
<evidence type="ECO:0000256" key="6">
    <source>
        <dbReference type="ARBA" id="ARBA00022833"/>
    </source>
</evidence>
<reference evidence="15 16" key="1">
    <citation type="submission" date="2020-08" db="EMBL/GenBank/DDBJ databases">
        <title>Genome public.</title>
        <authorList>
            <person name="Liu C."/>
            <person name="Sun Q."/>
        </authorList>
    </citation>
    <scope>NUCLEOTIDE SEQUENCE [LARGE SCALE GENOMIC DNA]</scope>
    <source>
        <strain evidence="15 16">BX1</strain>
    </source>
</reference>
<dbReference type="InterPro" id="IPR008269">
    <property type="entry name" value="Lon_proteolytic"/>
</dbReference>
<keyword evidence="6 13" id="KW-0862">Zinc</keyword>
<evidence type="ECO:0000256" key="5">
    <source>
        <dbReference type="ARBA" id="ARBA00022801"/>
    </source>
</evidence>
<sequence length="460" mass="49578">MASKLKKLYICSNCGYETAKWLGKCPDCGSWNTLNEEVRIDAPPQAAASAAACAAASVPAPVTTLDEVESGEEIRYITGISELDRVLGGGMVPGSVVLVSGDPGIGKSTLLLQMCQPLSAMLKILYVTGEESTRQIKLRAMRLGVQNNGLMLCACNDVGQILATIGQNSPDLVIIDSIQTISAAEISSSSGSVSQVRECTQRLTRLAKEREIPLFLVGHVNKDGAIAGPKVLEHMVDAVLYFEGERNLSYRILRAIKNRFGSTNEIGVFEMLDTGLAVVDNPSMVLLAGRPEQTSGTCVTAVMEGSRPILAEIQALASKTSYPMPKRSTNGLDFNRIAMLIAVLEKRCGYFFGTLDVYLNVAGGLRIDEPSTDLAVVLALISNLTDRPLDESMVAFGEVGLAGEVRAVNRVQQRVGEAYRLGFRRIILPAHNVEAINLKNHPGLELTGIRSVRELRRLFG</sequence>
<dbReference type="InterPro" id="IPR027417">
    <property type="entry name" value="P-loop_NTPase"/>
</dbReference>
<keyword evidence="1 11" id="KW-0479">Metal-binding</keyword>
<dbReference type="CDD" id="cd01121">
    <property type="entry name" value="RadA_SMS_N"/>
    <property type="match status" value="1"/>
</dbReference>
<keyword evidence="10 11" id="KW-0234">DNA repair</keyword>
<protein>
    <recommendedName>
        <fullName evidence="11 12">DNA repair protein RadA</fullName>
    </recommendedName>
</protein>
<dbReference type="RefSeq" id="WP_262399792.1">
    <property type="nucleotide sequence ID" value="NZ_JACRTB010000009.1"/>
</dbReference>
<dbReference type="InterPro" id="IPR020588">
    <property type="entry name" value="RecA_ATP-bd"/>
</dbReference>
<evidence type="ECO:0000256" key="13">
    <source>
        <dbReference type="RuleBase" id="RU003555"/>
    </source>
</evidence>
<organism evidence="15 16">
    <name type="scientific">Yanshouia hominis</name>
    <dbReference type="NCBI Taxonomy" id="2763673"/>
    <lineage>
        <taxon>Bacteria</taxon>
        <taxon>Bacillati</taxon>
        <taxon>Bacillota</taxon>
        <taxon>Clostridia</taxon>
        <taxon>Eubacteriales</taxon>
        <taxon>Oscillospiraceae</taxon>
        <taxon>Yanshouia</taxon>
    </lineage>
</organism>
<dbReference type="PROSITE" id="PS50162">
    <property type="entry name" value="RECA_2"/>
    <property type="match status" value="1"/>
</dbReference>
<comment type="domain">
    <text evidence="11">The middle region has homology to RecA with ATPase motifs including the RadA KNRFG motif, while the C-terminus is homologous to Lon protease.</text>
</comment>
<feature type="domain" description="RecA family profile 1" evidence="14">
    <location>
        <begin position="72"/>
        <end position="220"/>
    </location>
</feature>
<dbReference type="Gene3D" id="3.40.50.300">
    <property type="entry name" value="P-loop containing nucleotide triphosphate hydrolases"/>
    <property type="match status" value="1"/>
</dbReference>
<keyword evidence="8 11" id="KW-0346">Stress response</keyword>
<evidence type="ECO:0000256" key="8">
    <source>
        <dbReference type="ARBA" id="ARBA00023016"/>
    </source>
</evidence>
<evidence type="ECO:0000256" key="7">
    <source>
        <dbReference type="ARBA" id="ARBA00022840"/>
    </source>
</evidence>
<comment type="function">
    <text evidence="11">Plays a role in repairing double-strand DNA breaks, probably involving stabilizing or processing branched DNA or blocked replication forks.</text>
</comment>
<dbReference type="EMBL" id="JACRTB010000009">
    <property type="protein sequence ID" value="MBC8576256.1"/>
    <property type="molecule type" value="Genomic_DNA"/>
</dbReference>
<dbReference type="Proteomes" id="UP000658131">
    <property type="component" value="Unassembled WGS sequence"/>
</dbReference>
<evidence type="ECO:0000313" key="15">
    <source>
        <dbReference type="EMBL" id="MBC8576256.1"/>
    </source>
</evidence>
<dbReference type="PANTHER" id="PTHR32472:SF10">
    <property type="entry name" value="DNA REPAIR PROTEIN RADA-LIKE PROTEIN"/>
    <property type="match status" value="1"/>
</dbReference>
<dbReference type="HAMAP" id="MF_01498">
    <property type="entry name" value="RadA_bact"/>
    <property type="match status" value="1"/>
</dbReference>